<reference evidence="7 8" key="1">
    <citation type="submission" date="2019-02" db="EMBL/GenBank/DDBJ databases">
        <title>WGS of Pseudoxanthomonas species novum from clinical isolates.</title>
        <authorList>
            <person name="Bernier A.-M."/>
            <person name="Bernard K."/>
            <person name="Vachon A."/>
        </authorList>
    </citation>
    <scope>NUCLEOTIDE SEQUENCE [LARGE SCALE GENOMIC DNA]</scope>
    <source>
        <strain evidence="7 8">NML130969</strain>
    </source>
</reference>
<evidence type="ECO:0000256" key="1">
    <source>
        <dbReference type="ARBA" id="ARBA00022679"/>
    </source>
</evidence>
<dbReference type="GO" id="GO:0000155">
    <property type="term" value="F:phosphorelay sensor kinase activity"/>
    <property type="evidence" value="ECO:0007669"/>
    <property type="project" value="InterPro"/>
</dbReference>
<dbReference type="InterPro" id="IPR050482">
    <property type="entry name" value="Sensor_HK_TwoCompSys"/>
</dbReference>
<dbReference type="Pfam" id="PF07730">
    <property type="entry name" value="HisKA_3"/>
    <property type="match status" value="1"/>
</dbReference>
<evidence type="ECO:0000256" key="2">
    <source>
        <dbReference type="ARBA" id="ARBA00022777"/>
    </source>
</evidence>
<sequence>MTFPVPAWLRPAPGSRAAEQIAQGKSPWTEAVHLIWSAWVFVVPVFEPHGFTATWWLCTLVSYPLFLLLYTLTMVSARRRANIAALGMVVMASALCAVYPSAISYFIFGCLTLRVEGRHAFVRYLGIMLVLNAAFLACALLVGYPWQILLWLPISTIGTGVVIAVQQINQRKDSALRLSHDEVRRLAAVAERERIGRDLHDLLGHTLSLVALKSDLAARLVERDPRAARVEMDEVSRVAREALAQVRRAVSGIRSAQLAAELASAKLLLETDGIAMDYRVDGTPLPPPVETAFAMVLREAVTNVQRHAGARTVHIAVAAQDQALTLRVHDDGRGGALVPGNGLDGMRARVQALGGTLQVDSVRGHGTTVLAHVPCASPALAEDSTVAATVSPNQIASPL</sequence>
<keyword evidence="3" id="KW-0902">Two-component regulatory system</keyword>
<keyword evidence="4" id="KW-0472">Membrane</keyword>
<keyword evidence="4" id="KW-1133">Transmembrane helix</keyword>
<accession>A0A4Q8LTA5</accession>
<dbReference type="GO" id="GO:0016020">
    <property type="term" value="C:membrane"/>
    <property type="evidence" value="ECO:0007669"/>
    <property type="project" value="InterPro"/>
</dbReference>
<dbReference type="EMBL" id="SHMG01000018">
    <property type="protein sequence ID" value="TAA35185.1"/>
    <property type="molecule type" value="Genomic_DNA"/>
</dbReference>
<dbReference type="GO" id="GO:0046983">
    <property type="term" value="F:protein dimerization activity"/>
    <property type="evidence" value="ECO:0007669"/>
    <property type="project" value="InterPro"/>
</dbReference>
<dbReference type="RefSeq" id="WP_130536109.1">
    <property type="nucleotide sequence ID" value="NZ_SHMG01000018.1"/>
</dbReference>
<dbReference type="Gene3D" id="1.20.5.1930">
    <property type="match status" value="1"/>
</dbReference>
<dbReference type="Proteomes" id="UP000294164">
    <property type="component" value="Unassembled WGS sequence"/>
</dbReference>
<evidence type="ECO:0000313" key="8">
    <source>
        <dbReference type="Proteomes" id="UP000294164"/>
    </source>
</evidence>
<feature type="transmembrane region" description="Helical" evidence="4">
    <location>
        <begin position="83"/>
        <end position="108"/>
    </location>
</feature>
<evidence type="ECO:0000313" key="7">
    <source>
        <dbReference type="EMBL" id="TAA35185.1"/>
    </source>
</evidence>
<name>A0A4Q8LTA5_9GAMM</name>
<dbReference type="PANTHER" id="PTHR24421">
    <property type="entry name" value="NITRATE/NITRITE SENSOR PROTEIN NARX-RELATED"/>
    <property type="match status" value="1"/>
</dbReference>
<gene>
    <name evidence="7" type="ORF">EA655_20365</name>
</gene>
<feature type="transmembrane region" description="Helical" evidence="4">
    <location>
        <begin position="148"/>
        <end position="168"/>
    </location>
</feature>
<dbReference type="AlphaFoldDB" id="A0A4Q8LTA5"/>
<keyword evidence="2 7" id="KW-0418">Kinase</keyword>
<dbReference type="OrthoDB" id="9797605at2"/>
<feature type="transmembrane region" description="Helical" evidence="4">
    <location>
        <begin position="120"/>
        <end position="142"/>
    </location>
</feature>
<evidence type="ECO:0000256" key="3">
    <source>
        <dbReference type="ARBA" id="ARBA00023012"/>
    </source>
</evidence>
<dbReference type="InterPro" id="IPR011712">
    <property type="entry name" value="Sig_transdc_His_kin_sub3_dim/P"/>
</dbReference>
<feature type="domain" description="Signal transduction histidine kinase subgroup 3 dimerisation and phosphoacceptor" evidence="6">
    <location>
        <begin position="191"/>
        <end position="258"/>
    </location>
</feature>
<dbReference type="PANTHER" id="PTHR24421:SF63">
    <property type="entry name" value="SENSOR HISTIDINE KINASE DESK"/>
    <property type="match status" value="1"/>
</dbReference>
<dbReference type="SUPFAM" id="SSF55874">
    <property type="entry name" value="ATPase domain of HSP90 chaperone/DNA topoisomerase II/histidine kinase"/>
    <property type="match status" value="1"/>
</dbReference>
<evidence type="ECO:0000259" key="6">
    <source>
        <dbReference type="Pfam" id="PF07730"/>
    </source>
</evidence>
<organism evidence="7 8">
    <name type="scientific">Pseudoxanthomonas winnipegensis</name>
    <dbReference type="NCBI Taxonomy" id="2480810"/>
    <lineage>
        <taxon>Bacteria</taxon>
        <taxon>Pseudomonadati</taxon>
        <taxon>Pseudomonadota</taxon>
        <taxon>Gammaproteobacteria</taxon>
        <taxon>Lysobacterales</taxon>
        <taxon>Lysobacteraceae</taxon>
        <taxon>Pseudoxanthomonas</taxon>
    </lineage>
</organism>
<dbReference type="Pfam" id="PF02518">
    <property type="entry name" value="HATPase_c"/>
    <property type="match status" value="1"/>
</dbReference>
<dbReference type="CDD" id="cd16917">
    <property type="entry name" value="HATPase_UhpB-NarQ-NarX-like"/>
    <property type="match status" value="1"/>
</dbReference>
<evidence type="ECO:0000259" key="5">
    <source>
        <dbReference type="Pfam" id="PF02518"/>
    </source>
</evidence>
<protein>
    <submittedName>
        <fullName evidence="7">Sensor histidine kinase</fullName>
    </submittedName>
</protein>
<dbReference type="InterPro" id="IPR003594">
    <property type="entry name" value="HATPase_dom"/>
</dbReference>
<keyword evidence="4" id="KW-0812">Transmembrane</keyword>
<feature type="domain" description="Histidine kinase/HSP90-like ATPase" evidence="5">
    <location>
        <begin position="291"/>
        <end position="375"/>
    </location>
</feature>
<dbReference type="InterPro" id="IPR036890">
    <property type="entry name" value="HATPase_C_sf"/>
</dbReference>
<feature type="transmembrane region" description="Helical" evidence="4">
    <location>
        <begin position="53"/>
        <end position="77"/>
    </location>
</feature>
<evidence type="ECO:0000256" key="4">
    <source>
        <dbReference type="SAM" id="Phobius"/>
    </source>
</evidence>
<dbReference type="Gene3D" id="3.30.565.10">
    <property type="entry name" value="Histidine kinase-like ATPase, C-terminal domain"/>
    <property type="match status" value="1"/>
</dbReference>
<keyword evidence="1" id="KW-0808">Transferase</keyword>
<proteinExistence type="predicted"/>
<comment type="caution">
    <text evidence="7">The sequence shown here is derived from an EMBL/GenBank/DDBJ whole genome shotgun (WGS) entry which is preliminary data.</text>
</comment>